<proteinExistence type="predicted"/>
<evidence type="ECO:0000259" key="1">
    <source>
        <dbReference type="Pfam" id="PF13810"/>
    </source>
</evidence>
<feature type="domain" description="DUF4185" evidence="1">
    <location>
        <begin position="2"/>
        <end position="253"/>
    </location>
</feature>
<dbReference type="Proteomes" id="UP000294257">
    <property type="component" value="Unassembled WGS sequence"/>
</dbReference>
<organism evidence="2 3">
    <name type="scientific">Herbihabitans rhizosphaerae</name>
    <dbReference type="NCBI Taxonomy" id="1872711"/>
    <lineage>
        <taxon>Bacteria</taxon>
        <taxon>Bacillati</taxon>
        <taxon>Actinomycetota</taxon>
        <taxon>Actinomycetes</taxon>
        <taxon>Pseudonocardiales</taxon>
        <taxon>Pseudonocardiaceae</taxon>
        <taxon>Herbihabitans</taxon>
    </lineage>
</organism>
<evidence type="ECO:0000313" key="3">
    <source>
        <dbReference type="Proteomes" id="UP000294257"/>
    </source>
</evidence>
<evidence type="ECO:0000313" key="2">
    <source>
        <dbReference type="EMBL" id="RZS40833.1"/>
    </source>
</evidence>
<keyword evidence="3" id="KW-1185">Reference proteome</keyword>
<dbReference type="EMBL" id="SGWQ01000003">
    <property type="protein sequence ID" value="RZS40833.1"/>
    <property type="molecule type" value="Genomic_DNA"/>
</dbReference>
<sequence>MLAVSTTTELDGGLLFDEVITRRDGMAGQILARDRRRDEVTVIPNSGIFVDGRHFLHYMSVRKWNEPGHWRTNYAGLAVSSNGGRTWSKPRSATWINRAEGDHPFQICAFAHDEAYVYLVGTTNGRFGPAYLARVTPPEILDARAYEYWNGREWSRGNEFDAVPVLPGPVGELSIVYNSHFGQWLALYQDEERAEIVLRTAGELTGRWSEPATVLTGAEYPGLYGSFLHPRSADGPAMYFTMSQWGPYNVFFFKSALT</sequence>
<comment type="caution">
    <text evidence="2">The sequence shown here is derived from an EMBL/GenBank/DDBJ whole genome shotgun (WGS) entry which is preliminary data.</text>
</comment>
<dbReference type="InterPro" id="IPR025442">
    <property type="entry name" value="DUF4185"/>
</dbReference>
<dbReference type="Pfam" id="PF13810">
    <property type="entry name" value="DUF4185"/>
    <property type="match status" value="1"/>
</dbReference>
<name>A0A4V2ETE9_9PSEU</name>
<dbReference type="AlphaFoldDB" id="A0A4V2ETE9"/>
<gene>
    <name evidence="2" type="ORF">EV193_103147</name>
</gene>
<dbReference type="InterPro" id="IPR036278">
    <property type="entry name" value="Sialidase_sf"/>
</dbReference>
<reference evidence="2 3" key="1">
    <citation type="submission" date="2019-02" db="EMBL/GenBank/DDBJ databases">
        <title>Genomic Encyclopedia of Type Strains, Phase IV (KMG-IV): sequencing the most valuable type-strain genomes for metagenomic binning, comparative biology and taxonomic classification.</title>
        <authorList>
            <person name="Goeker M."/>
        </authorList>
    </citation>
    <scope>NUCLEOTIDE SEQUENCE [LARGE SCALE GENOMIC DNA]</scope>
    <source>
        <strain evidence="2 3">DSM 101727</strain>
    </source>
</reference>
<dbReference type="SUPFAM" id="SSF50939">
    <property type="entry name" value="Sialidases"/>
    <property type="match status" value="1"/>
</dbReference>
<protein>
    <submittedName>
        <fullName evidence="2">Uncharacterized protein DUF4185</fullName>
    </submittedName>
</protein>
<accession>A0A4V2ETE9</accession>